<accession>A0ABQ6JDC5</accession>
<proteinExistence type="predicted"/>
<feature type="transmembrane region" description="Helical" evidence="1">
    <location>
        <begin position="20"/>
        <end position="42"/>
    </location>
</feature>
<comment type="caution">
    <text evidence="2">The sequence shown here is derived from an EMBL/GenBank/DDBJ whole genome shotgun (WGS) entry which is preliminary data.</text>
</comment>
<evidence type="ECO:0008006" key="4">
    <source>
        <dbReference type="Google" id="ProtNLM"/>
    </source>
</evidence>
<name>A0ABQ6JDC5_9ACTN</name>
<keyword evidence="1" id="KW-0472">Membrane</keyword>
<keyword evidence="1" id="KW-1133">Transmembrane helix</keyword>
<sequence>MIPERYRRLMVLGWYLFHASVYATITIAFWPHLVMMLAFLPLEEYRDRLLHRWRARRARRDGLDPETAQPEPVGAG</sequence>
<organism evidence="2 3">
    <name type="scientific">Angustibacter aerolatus</name>
    <dbReference type="NCBI Taxonomy" id="1162965"/>
    <lineage>
        <taxon>Bacteria</taxon>
        <taxon>Bacillati</taxon>
        <taxon>Actinomycetota</taxon>
        <taxon>Actinomycetes</taxon>
        <taxon>Kineosporiales</taxon>
        <taxon>Kineosporiaceae</taxon>
    </lineage>
</organism>
<protein>
    <recommendedName>
        <fullName evidence="4">2TM domain-containing protein</fullName>
    </recommendedName>
</protein>
<keyword evidence="1" id="KW-0812">Transmembrane</keyword>
<evidence type="ECO:0000313" key="3">
    <source>
        <dbReference type="Proteomes" id="UP001157017"/>
    </source>
</evidence>
<dbReference type="Proteomes" id="UP001157017">
    <property type="component" value="Unassembled WGS sequence"/>
</dbReference>
<keyword evidence="3" id="KW-1185">Reference proteome</keyword>
<evidence type="ECO:0000313" key="2">
    <source>
        <dbReference type="EMBL" id="GMA85205.1"/>
    </source>
</evidence>
<evidence type="ECO:0000256" key="1">
    <source>
        <dbReference type="SAM" id="Phobius"/>
    </source>
</evidence>
<gene>
    <name evidence="2" type="ORF">GCM10025868_04550</name>
</gene>
<reference evidence="3" key="1">
    <citation type="journal article" date="2019" name="Int. J. Syst. Evol. Microbiol.">
        <title>The Global Catalogue of Microorganisms (GCM) 10K type strain sequencing project: providing services to taxonomists for standard genome sequencing and annotation.</title>
        <authorList>
            <consortium name="The Broad Institute Genomics Platform"/>
            <consortium name="The Broad Institute Genome Sequencing Center for Infectious Disease"/>
            <person name="Wu L."/>
            <person name="Ma J."/>
        </authorList>
    </citation>
    <scope>NUCLEOTIDE SEQUENCE [LARGE SCALE GENOMIC DNA]</scope>
    <source>
        <strain evidence="3">NBRC 108730</strain>
    </source>
</reference>
<dbReference type="EMBL" id="BSUZ01000001">
    <property type="protein sequence ID" value="GMA85205.1"/>
    <property type="molecule type" value="Genomic_DNA"/>
</dbReference>